<dbReference type="EMBL" id="FQVF01000018">
    <property type="protein sequence ID" value="SHG25073.1"/>
    <property type="molecule type" value="Genomic_DNA"/>
</dbReference>
<dbReference type="HAMAP" id="MF_01440">
    <property type="entry name" value="CheD"/>
    <property type="match status" value="1"/>
</dbReference>
<sequence>MALKEAVIEHFSTRQFFDNTFDIMSVKVLPGEYYATKDDVMITTLLGSCVSVCLYDPTAKVGGMNHFLLPEGGDANDLLSSAGRYGVYAMELLINHLIKLGARREHFKAKVFGGGSVIKGMTTHNIGKKNVDFIQSYLKNEGISIESSDLLDIYPRRVNFFPSTGRVMMKKLRQHHDTEAINCELRYRKAISTVGKGNDSGDVDLF</sequence>
<evidence type="ECO:0000256" key="3">
    <source>
        <dbReference type="HAMAP-Rule" id="MF_01440"/>
    </source>
</evidence>
<dbReference type="InterPro" id="IPR038592">
    <property type="entry name" value="CheD-like_sf"/>
</dbReference>
<evidence type="ECO:0000256" key="1">
    <source>
        <dbReference type="ARBA" id="ARBA00022500"/>
    </source>
</evidence>
<evidence type="ECO:0000313" key="5">
    <source>
        <dbReference type="Proteomes" id="UP000184517"/>
    </source>
</evidence>
<dbReference type="InterPro" id="IPR011324">
    <property type="entry name" value="Cytotoxic_necrot_fac-like_cat"/>
</dbReference>
<dbReference type="PANTHER" id="PTHR35147">
    <property type="entry name" value="CHEMORECEPTOR GLUTAMINE DEAMIDASE CHED-RELATED"/>
    <property type="match status" value="1"/>
</dbReference>
<dbReference type="NCBIfam" id="NF010013">
    <property type="entry name" value="PRK13487.1"/>
    <property type="match status" value="1"/>
</dbReference>
<dbReference type="Pfam" id="PF03975">
    <property type="entry name" value="CheD"/>
    <property type="match status" value="1"/>
</dbReference>
<dbReference type="PANTHER" id="PTHR35147:SF2">
    <property type="entry name" value="CHEMORECEPTOR GLUTAMINE DEAMIDASE CHED-RELATED"/>
    <property type="match status" value="1"/>
</dbReference>
<dbReference type="RefSeq" id="WP_072841020.1">
    <property type="nucleotide sequence ID" value="NZ_FQVF01000018.1"/>
</dbReference>
<reference evidence="5" key="1">
    <citation type="submission" date="2016-11" db="EMBL/GenBank/DDBJ databases">
        <authorList>
            <person name="Varghese N."/>
            <person name="Submissions S."/>
        </authorList>
    </citation>
    <scope>NUCLEOTIDE SEQUENCE [LARGE SCALE GENOMIC DNA]</scope>
    <source>
        <strain evidence="5">DSM 16579</strain>
    </source>
</reference>
<comment type="similarity">
    <text evidence="3">Belongs to the CheD family.</text>
</comment>
<dbReference type="EC" id="3.5.1.44" evidence="3"/>
<dbReference type="OrthoDB" id="9807202at2"/>
<dbReference type="SUPFAM" id="SSF64438">
    <property type="entry name" value="CNF1/YfiH-like putative cysteine hydrolases"/>
    <property type="match status" value="1"/>
</dbReference>
<gene>
    <name evidence="3" type="primary">cheD</name>
    <name evidence="4" type="ORF">SAMN02745753_03576</name>
</gene>
<name>A0A1M5IBA9_9GAMM</name>
<keyword evidence="5" id="KW-1185">Reference proteome</keyword>
<keyword evidence="1 3" id="KW-0145">Chemotaxis</keyword>
<organism evidence="4 5">
    <name type="scientific">Marinomonas polaris DSM 16579</name>
    <dbReference type="NCBI Taxonomy" id="1122206"/>
    <lineage>
        <taxon>Bacteria</taxon>
        <taxon>Pseudomonadati</taxon>
        <taxon>Pseudomonadota</taxon>
        <taxon>Gammaproteobacteria</taxon>
        <taxon>Oceanospirillales</taxon>
        <taxon>Oceanospirillaceae</taxon>
        <taxon>Marinomonas</taxon>
    </lineage>
</organism>
<evidence type="ECO:0000256" key="2">
    <source>
        <dbReference type="ARBA" id="ARBA00022801"/>
    </source>
</evidence>
<dbReference type="Gene3D" id="3.30.1330.200">
    <property type="match status" value="1"/>
</dbReference>
<proteinExistence type="inferred from homology"/>
<evidence type="ECO:0000313" key="4">
    <source>
        <dbReference type="EMBL" id="SHG25073.1"/>
    </source>
</evidence>
<accession>A0A1M5IBA9</accession>
<dbReference type="Proteomes" id="UP000184517">
    <property type="component" value="Unassembled WGS sequence"/>
</dbReference>
<dbReference type="GO" id="GO:0006935">
    <property type="term" value="P:chemotaxis"/>
    <property type="evidence" value="ECO:0007669"/>
    <property type="project" value="UniProtKB-UniRule"/>
</dbReference>
<dbReference type="CDD" id="cd16352">
    <property type="entry name" value="CheD"/>
    <property type="match status" value="1"/>
</dbReference>
<dbReference type="InterPro" id="IPR005659">
    <property type="entry name" value="Chemorcpt_Glu_NH3ase_CheD"/>
</dbReference>
<dbReference type="GO" id="GO:0050568">
    <property type="term" value="F:protein-glutamine glutaminase activity"/>
    <property type="evidence" value="ECO:0007669"/>
    <property type="project" value="UniProtKB-UniRule"/>
</dbReference>
<dbReference type="STRING" id="1122206.SAMN02745753_03576"/>
<protein>
    <recommendedName>
        <fullName evidence="3">Probable chemoreceptor glutamine deamidase CheD</fullName>
        <ecNumber evidence="3">3.5.1.44</ecNumber>
    </recommendedName>
</protein>
<comment type="function">
    <text evidence="3">Probably deamidates glutamine residues to glutamate on methyl-accepting chemotaxis receptors (MCPs), playing an important role in chemotaxis.</text>
</comment>
<comment type="catalytic activity">
    <reaction evidence="3">
        <text>L-glutaminyl-[protein] + H2O = L-glutamyl-[protein] + NH4(+)</text>
        <dbReference type="Rhea" id="RHEA:16441"/>
        <dbReference type="Rhea" id="RHEA-COMP:10207"/>
        <dbReference type="Rhea" id="RHEA-COMP:10208"/>
        <dbReference type="ChEBI" id="CHEBI:15377"/>
        <dbReference type="ChEBI" id="CHEBI:28938"/>
        <dbReference type="ChEBI" id="CHEBI:29973"/>
        <dbReference type="ChEBI" id="CHEBI:30011"/>
        <dbReference type="EC" id="3.5.1.44"/>
    </reaction>
</comment>
<keyword evidence="2 3" id="KW-0378">Hydrolase</keyword>
<dbReference type="AlphaFoldDB" id="A0A1M5IBA9"/>